<dbReference type="Proteomes" id="UP000073485">
    <property type="component" value="Unassembled WGS sequence"/>
</dbReference>
<accession>A0A0Z8VD12</accession>
<dbReference type="EMBL" id="FILL01000011">
    <property type="protein sequence ID" value="CYX53408.1"/>
    <property type="molecule type" value="Genomic_DNA"/>
</dbReference>
<sequence>MSVKLDVLYQSCSGIAIHQANIVVCILNGPLTSTHPKREMVTFDTTTKGLCACRDFLGQFHVEAVGMESMGVY</sequence>
<evidence type="ECO:0000313" key="1">
    <source>
        <dbReference type="EMBL" id="CYV05802.1"/>
    </source>
</evidence>
<dbReference type="Proteomes" id="UP000072353">
    <property type="component" value="Unassembled WGS sequence"/>
</dbReference>
<dbReference type="EMBL" id="FIGO01000012">
    <property type="protein sequence ID" value="CYV05802.1"/>
    <property type="molecule type" value="Genomic_DNA"/>
</dbReference>
<gene>
    <name evidence="1" type="ORF">ERS132410_01813</name>
    <name evidence="2" type="ORF">ERS132521_01317</name>
</gene>
<evidence type="ECO:0000313" key="2">
    <source>
        <dbReference type="EMBL" id="CYX53408.1"/>
    </source>
</evidence>
<name>A0A0Z8VD12_STRSU</name>
<protein>
    <submittedName>
        <fullName evidence="2">Transposase IS116/IS110/IS902 family protein</fullName>
    </submittedName>
</protein>
<reference evidence="3 4" key="1">
    <citation type="submission" date="2016-02" db="EMBL/GenBank/DDBJ databases">
        <authorList>
            <consortium name="Pathogen Informatics"/>
        </authorList>
    </citation>
    <scope>NUCLEOTIDE SEQUENCE [LARGE SCALE GENOMIC DNA]</scope>
    <source>
        <strain evidence="1 4">LSS48</strain>
        <strain evidence="2 3">SS975</strain>
    </source>
</reference>
<evidence type="ECO:0000313" key="3">
    <source>
        <dbReference type="Proteomes" id="UP000072353"/>
    </source>
</evidence>
<dbReference type="AlphaFoldDB" id="A0A0Z8VD12"/>
<proteinExistence type="predicted"/>
<evidence type="ECO:0000313" key="4">
    <source>
        <dbReference type="Proteomes" id="UP000073485"/>
    </source>
</evidence>
<organism evidence="2 3">
    <name type="scientific">Streptococcus suis</name>
    <dbReference type="NCBI Taxonomy" id="1307"/>
    <lineage>
        <taxon>Bacteria</taxon>
        <taxon>Bacillati</taxon>
        <taxon>Bacillota</taxon>
        <taxon>Bacilli</taxon>
        <taxon>Lactobacillales</taxon>
        <taxon>Streptococcaceae</taxon>
        <taxon>Streptococcus</taxon>
    </lineage>
</organism>